<evidence type="ECO:0000313" key="2">
    <source>
        <dbReference type="EMBL" id="BBH96082.1"/>
    </source>
</evidence>
<feature type="transmembrane region" description="Helical" evidence="1">
    <location>
        <begin position="316"/>
        <end position="343"/>
    </location>
</feature>
<reference evidence="2" key="1">
    <citation type="submission" date="2018-12" db="EMBL/GenBank/DDBJ databases">
        <title>Novel natural products biosynthetic potential of the class Ktedonobacteria.</title>
        <authorList>
            <person name="Zheng Y."/>
            <person name="Saitou A."/>
            <person name="Wang C.M."/>
            <person name="Toyoda A."/>
            <person name="Minakuchi Y."/>
            <person name="Sekiguchi Y."/>
            <person name="Ueda K."/>
            <person name="Takano H."/>
            <person name="Sakai Y."/>
            <person name="Yokota A."/>
            <person name="Yabe S."/>
        </authorList>
    </citation>
    <scope>NUCLEOTIDE SEQUENCE</scope>
    <source>
        <strain evidence="2">A3-2</strain>
    </source>
</reference>
<evidence type="ECO:0000256" key="1">
    <source>
        <dbReference type="SAM" id="Phobius"/>
    </source>
</evidence>
<organism evidence="2">
    <name type="scientific">Thermogemmatispora argillosa</name>
    <dbReference type="NCBI Taxonomy" id="2045280"/>
    <lineage>
        <taxon>Bacteria</taxon>
        <taxon>Bacillati</taxon>
        <taxon>Chloroflexota</taxon>
        <taxon>Ktedonobacteria</taxon>
        <taxon>Thermogemmatisporales</taxon>
        <taxon>Thermogemmatisporaceae</taxon>
        <taxon>Thermogemmatispora</taxon>
    </lineage>
</organism>
<keyword evidence="1" id="KW-1133">Transmembrane helix</keyword>
<dbReference type="EMBL" id="AP019377">
    <property type="protein sequence ID" value="BBH96082.1"/>
    <property type="molecule type" value="Genomic_DNA"/>
</dbReference>
<keyword evidence="1" id="KW-0472">Membrane</keyword>
<feature type="transmembrane region" description="Helical" evidence="1">
    <location>
        <begin position="389"/>
        <end position="410"/>
    </location>
</feature>
<feature type="transmembrane region" description="Helical" evidence="1">
    <location>
        <begin position="187"/>
        <end position="220"/>
    </location>
</feature>
<gene>
    <name evidence="2" type="ORF">KTA_42810</name>
</gene>
<feature type="transmembrane region" description="Helical" evidence="1">
    <location>
        <begin position="98"/>
        <end position="119"/>
    </location>
</feature>
<feature type="transmembrane region" description="Helical" evidence="1">
    <location>
        <begin position="157"/>
        <end position="175"/>
    </location>
</feature>
<feature type="transmembrane region" description="Helical" evidence="1">
    <location>
        <begin position="226"/>
        <end position="248"/>
    </location>
</feature>
<sequence>MLTDQLAAPAQRIARRPHLVFEWFAVALLLALALILRLLLIRAPWPITNSDEANMGLVALHVAYQGDHPIFFYGLPYMGPVEGYVAAPLFRLLGPSLFTLRLALLPFVCGFLLSSYGLTRLLYGRVFALACLLLFTFGSGDVLFLQLRAVGEYPEMLMFAPLILLLTTWLALSFRPQQVQGRSWGRVLVYCVLGLSIGLALWIDFLIGPFVLAALLLLALFCWRELWGRAGLGLLLGMMVGAEPLLYYNLTAPFSQNSLAVLLSIHHGGADQLAAHHLTWLHQLSGAFFIALPWATGYQPRCPLDALPPWGLPTPALWPCVLAQMGWGVGYMLLALLAAAFSLRRLHRLQMGRFIPQLIRRPGQLTVTPARPMPPEEERREAVRQCAQLAMLASVGLTLFLYAIAPVAAVSPETTFRYLTCALVALPVLLWPLWQRAARALGQLRPPKQQLAFRGAGVRQTAVSTATALASAFLLLLVAATFVLGTVRTFAAIPAAQADYQRRLTLIRELERIGATRVYSEYWTCNWLVFLSQERIICSVLDAELRPGFNRYGPYRSIVDRSPAPAYVFPVAAGLLDATTGRQQASFFQQHVLSSPEARNAYRLYQFVGYLVYQPRALTSPPSSP</sequence>
<feature type="transmembrane region" description="Helical" evidence="1">
    <location>
        <begin position="416"/>
        <end position="434"/>
    </location>
</feature>
<feature type="transmembrane region" description="Helical" evidence="1">
    <location>
        <begin position="20"/>
        <end position="40"/>
    </location>
</feature>
<protein>
    <recommendedName>
        <fullName evidence="3">Glycosyltransferase RgtA/B/C/D-like domain-containing protein</fullName>
    </recommendedName>
</protein>
<keyword evidence="1" id="KW-0812">Transmembrane</keyword>
<feature type="transmembrane region" description="Helical" evidence="1">
    <location>
        <begin position="462"/>
        <end position="484"/>
    </location>
</feature>
<dbReference type="AlphaFoldDB" id="A0A455T9D8"/>
<proteinExistence type="predicted"/>
<name>A0A455T9D8_9CHLR</name>
<feature type="transmembrane region" description="Helical" evidence="1">
    <location>
        <begin position="126"/>
        <end position="145"/>
    </location>
</feature>
<accession>A0A455T9D8</accession>
<evidence type="ECO:0008006" key="3">
    <source>
        <dbReference type="Google" id="ProtNLM"/>
    </source>
</evidence>